<protein>
    <submittedName>
        <fullName evidence="2">Uncharacterized protein</fullName>
    </submittedName>
</protein>
<dbReference type="InterPro" id="IPR050121">
    <property type="entry name" value="Cytochrome_P450_monoxygenase"/>
</dbReference>
<dbReference type="EMBL" id="KN846952">
    <property type="protein sequence ID" value="KIV81251.1"/>
    <property type="molecule type" value="Genomic_DNA"/>
</dbReference>
<evidence type="ECO:0000256" key="1">
    <source>
        <dbReference type="ARBA" id="ARBA00010617"/>
    </source>
</evidence>
<dbReference type="GO" id="GO:0005506">
    <property type="term" value="F:iron ion binding"/>
    <property type="evidence" value="ECO:0007669"/>
    <property type="project" value="InterPro"/>
</dbReference>
<proteinExistence type="inferred from homology"/>
<dbReference type="OrthoDB" id="1470350at2759"/>
<dbReference type="HOGENOM" id="CLU_133912_0_0_1"/>
<comment type="similarity">
    <text evidence="1">Belongs to the cytochrome P450 family.</text>
</comment>
<dbReference type="STRING" id="1016849.A0A0D1X194"/>
<dbReference type="InterPro" id="IPR036396">
    <property type="entry name" value="Cyt_P450_sf"/>
</dbReference>
<organism evidence="2 3">
    <name type="scientific">Exophiala sideris</name>
    <dbReference type="NCBI Taxonomy" id="1016849"/>
    <lineage>
        <taxon>Eukaryota</taxon>
        <taxon>Fungi</taxon>
        <taxon>Dikarya</taxon>
        <taxon>Ascomycota</taxon>
        <taxon>Pezizomycotina</taxon>
        <taxon>Eurotiomycetes</taxon>
        <taxon>Chaetothyriomycetidae</taxon>
        <taxon>Chaetothyriales</taxon>
        <taxon>Herpotrichiellaceae</taxon>
        <taxon>Exophiala</taxon>
    </lineage>
</organism>
<dbReference type="Proteomes" id="UP000053599">
    <property type="component" value="Unassembled WGS sequence"/>
</dbReference>
<dbReference type="Gene3D" id="1.10.630.10">
    <property type="entry name" value="Cytochrome P450"/>
    <property type="match status" value="1"/>
</dbReference>
<dbReference type="InterPro" id="IPR001128">
    <property type="entry name" value="Cyt_P450"/>
</dbReference>
<sequence length="157" mass="17705">MARVPAGEGQSLRVGDKELFVTKDMHVSTNFYGIHADPRWWGPTSLEWKPERWVRKDSDTDLESINCPANGATFLGWSAGPRIFPGKKFSQVEFVATIATLLHKFWLNPVVMQERGMMDEGEAREALRRTVAASQFMLTTKMIAPENAGIVLVRRRG</sequence>
<dbReference type="AlphaFoldDB" id="A0A0D1X194"/>
<evidence type="ECO:0000313" key="3">
    <source>
        <dbReference type="Proteomes" id="UP000053599"/>
    </source>
</evidence>
<dbReference type="GO" id="GO:0020037">
    <property type="term" value="F:heme binding"/>
    <property type="evidence" value="ECO:0007669"/>
    <property type="project" value="InterPro"/>
</dbReference>
<dbReference type="PANTHER" id="PTHR24305">
    <property type="entry name" value="CYTOCHROME P450"/>
    <property type="match status" value="1"/>
</dbReference>
<dbReference type="Pfam" id="PF00067">
    <property type="entry name" value="p450"/>
    <property type="match status" value="1"/>
</dbReference>
<dbReference type="GO" id="GO:0016705">
    <property type="term" value="F:oxidoreductase activity, acting on paired donors, with incorporation or reduction of molecular oxygen"/>
    <property type="evidence" value="ECO:0007669"/>
    <property type="project" value="InterPro"/>
</dbReference>
<accession>A0A0D1X194</accession>
<dbReference type="GO" id="GO:0004497">
    <property type="term" value="F:monooxygenase activity"/>
    <property type="evidence" value="ECO:0007669"/>
    <property type="project" value="InterPro"/>
</dbReference>
<gene>
    <name evidence="2" type="ORF">PV11_03451</name>
</gene>
<dbReference type="SUPFAM" id="SSF48264">
    <property type="entry name" value="Cytochrome P450"/>
    <property type="match status" value="1"/>
</dbReference>
<name>A0A0D1X194_9EURO</name>
<reference evidence="2 3" key="1">
    <citation type="submission" date="2015-01" db="EMBL/GenBank/DDBJ databases">
        <title>The Genome Sequence of Exophiala sideris CBS121828.</title>
        <authorList>
            <consortium name="The Broad Institute Genomics Platform"/>
            <person name="Cuomo C."/>
            <person name="de Hoog S."/>
            <person name="Gorbushina A."/>
            <person name="Stielow B."/>
            <person name="Teixiera M."/>
            <person name="Abouelleil A."/>
            <person name="Chapman S.B."/>
            <person name="Priest M."/>
            <person name="Young S.K."/>
            <person name="Wortman J."/>
            <person name="Nusbaum C."/>
            <person name="Birren B."/>
        </authorList>
    </citation>
    <scope>NUCLEOTIDE SEQUENCE [LARGE SCALE GENOMIC DNA]</scope>
    <source>
        <strain evidence="2 3">CBS 121828</strain>
    </source>
</reference>
<dbReference type="PANTHER" id="PTHR24305:SF166">
    <property type="entry name" value="CYTOCHROME P450 12A4, MITOCHONDRIAL-RELATED"/>
    <property type="match status" value="1"/>
</dbReference>
<evidence type="ECO:0000313" key="2">
    <source>
        <dbReference type="EMBL" id="KIV81251.1"/>
    </source>
</evidence>